<name>A0AAV1R8Z2_9ROSI</name>
<dbReference type="Proteomes" id="UP001314170">
    <property type="component" value="Unassembled WGS sequence"/>
</dbReference>
<protein>
    <submittedName>
        <fullName evidence="1">Uncharacterized protein</fullName>
    </submittedName>
</protein>
<gene>
    <name evidence="1" type="ORF">DCAF_LOCUS6517</name>
</gene>
<dbReference type="EMBL" id="CAWUPB010000903">
    <property type="protein sequence ID" value="CAK7328776.1"/>
    <property type="molecule type" value="Genomic_DNA"/>
</dbReference>
<sequence>MIAGPSPRSARWPIGIAAFGLCLPLQIRIKNSGSARESAGNNRKEGVHVAAAPAPFLVNGAAEPIPLPLLDLCTDADLLYYSIYSRTSSVKRPEDKDYKRIVDWGDSLLLEHASISLIKELRMSFSTCNITGKTRSTGRQAQSHSSIAADSRTGIEAFEERSYKVKIGSHLNETKRRSDSALIFLPLTIKKRGNIARKGSILLIPPLYATIARGGIPLTEISFSHPSQSLPTGERGSLLWPKITCHKLHYDRTFPLDACPPNFTPVEDPTFSSFSHGAFSDLILGFPLGFDLTAPSQKGIRGQLSRRNKRS</sequence>
<evidence type="ECO:0000313" key="2">
    <source>
        <dbReference type="Proteomes" id="UP001314170"/>
    </source>
</evidence>
<proteinExistence type="predicted"/>
<reference evidence="1 2" key="1">
    <citation type="submission" date="2024-01" db="EMBL/GenBank/DDBJ databases">
        <authorList>
            <person name="Waweru B."/>
        </authorList>
    </citation>
    <scope>NUCLEOTIDE SEQUENCE [LARGE SCALE GENOMIC DNA]</scope>
</reference>
<accession>A0AAV1R8Z2</accession>
<evidence type="ECO:0000313" key="1">
    <source>
        <dbReference type="EMBL" id="CAK7328776.1"/>
    </source>
</evidence>
<organism evidence="1 2">
    <name type="scientific">Dovyalis caffra</name>
    <dbReference type="NCBI Taxonomy" id="77055"/>
    <lineage>
        <taxon>Eukaryota</taxon>
        <taxon>Viridiplantae</taxon>
        <taxon>Streptophyta</taxon>
        <taxon>Embryophyta</taxon>
        <taxon>Tracheophyta</taxon>
        <taxon>Spermatophyta</taxon>
        <taxon>Magnoliopsida</taxon>
        <taxon>eudicotyledons</taxon>
        <taxon>Gunneridae</taxon>
        <taxon>Pentapetalae</taxon>
        <taxon>rosids</taxon>
        <taxon>fabids</taxon>
        <taxon>Malpighiales</taxon>
        <taxon>Salicaceae</taxon>
        <taxon>Flacourtieae</taxon>
        <taxon>Dovyalis</taxon>
    </lineage>
</organism>
<comment type="caution">
    <text evidence="1">The sequence shown here is derived from an EMBL/GenBank/DDBJ whole genome shotgun (WGS) entry which is preliminary data.</text>
</comment>
<dbReference type="AlphaFoldDB" id="A0AAV1R8Z2"/>
<keyword evidence="2" id="KW-1185">Reference proteome</keyword>